<dbReference type="AlphaFoldDB" id="A0AAW6C899"/>
<organism evidence="1 2">
    <name type="scientific">Flavonifractor plautii</name>
    <name type="common">Fusobacterium plautii</name>
    <dbReference type="NCBI Taxonomy" id="292800"/>
    <lineage>
        <taxon>Bacteria</taxon>
        <taxon>Bacillati</taxon>
        <taxon>Bacillota</taxon>
        <taxon>Clostridia</taxon>
        <taxon>Eubacteriales</taxon>
        <taxon>Oscillospiraceae</taxon>
        <taxon>Flavonifractor</taxon>
    </lineage>
</organism>
<comment type="caution">
    <text evidence="1">The sequence shown here is derived from an EMBL/GenBank/DDBJ whole genome shotgun (WGS) entry which is preliminary data.</text>
</comment>
<reference evidence="1" key="1">
    <citation type="submission" date="2023-01" db="EMBL/GenBank/DDBJ databases">
        <title>Human gut microbiome strain richness.</title>
        <authorList>
            <person name="Chen-Liaw A."/>
        </authorList>
    </citation>
    <scope>NUCLEOTIDE SEQUENCE</scope>
    <source>
        <strain evidence="1">1001287st1_F4_1001285I_161205</strain>
    </source>
</reference>
<protein>
    <submittedName>
        <fullName evidence="1">Uncharacterized protein</fullName>
    </submittedName>
</protein>
<evidence type="ECO:0000313" key="2">
    <source>
        <dbReference type="Proteomes" id="UP001211173"/>
    </source>
</evidence>
<gene>
    <name evidence="1" type="ORF">PNE06_03345</name>
</gene>
<accession>A0AAW6C899</accession>
<sequence length="206" mass="23396">MQANLSARRENAFAYQKSKVQIGQRLFIAPEDAPDTDAADIVLEHCSVVQIPEAGAQIIVERENGERCAVDIDASNRGLAYFGTIEAVFGPSQFIFLSEHDFWEWWEWELLTVGMCHILFDDDMGSYPTKENIAATRLVYDIVANENLDYQNMSCAGCQYASEKGAPNTPCRKCRRMGDLEDHWQGNVSRREWLMRQMDKETGASE</sequence>
<dbReference type="RefSeq" id="WP_195325277.1">
    <property type="nucleotide sequence ID" value="NZ_JADMVZ010000006.1"/>
</dbReference>
<proteinExistence type="predicted"/>
<dbReference type="EMBL" id="JAQLWV010000004">
    <property type="protein sequence ID" value="MDB7932104.1"/>
    <property type="molecule type" value="Genomic_DNA"/>
</dbReference>
<name>A0AAW6C899_FLAPL</name>
<evidence type="ECO:0000313" key="1">
    <source>
        <dbReference type="EMBL" id="MDB7932104.1"/>
    </source>
</evidence>
<dbReference type="Proteomes" id="UP001211173">
    <property type="component" value="Unassembled WGS sequence"/>
</dbReference>